<proteinExistence type="predicted"/>
<organism evidence="1">
    <name type="scientific">Rhodococcus sp. NS1</name>
    <dbReference type="NCBI Taxonomy" id="402236"/>
    <lineage>
        <taxon>Bacteria</taxon>
        <taxon>Bacillati</taxon>
        <taxon>Actinomycetota</taxon>
        <taxon>Actinomycetes</taxon>
        <taxon>Mycobacteriales</taxon>
        <taxon>Nocardiaceae</taxon>
        <taxon>Rhodococcus</taxon>
    </lineage>
</organism>
<evidence type="ECO:0000313" key="1">
    <source>
        <dbReference type="EMBL" id="AIU93496.1"/>
    </source>
</evidence>
<geneLocation type="plasmid" evidence="1">
    <name>pNSL1</name>
</geneLocation>
<dbReference type="Gene3D" id="3.40.50.1820">
    <property type="entry name" value="alpha/beta hydrolase"/>
    <property type="match status" value="1"/>
</dbReference>
<evidence type="ECO:0008006" key="2">
    <source>
        <dbReference type="Google" id="ProtNLM"/>
    </source>
</evidence>
<reference evidence="1" key="1">
    <citation type="submission" date="2014-03" db="EMBL/GenBank/DDBJ databases">
        <authorList>
            <person name="Zhang G."/>
            <person name="Zhu L."/>
            <person name="Fang P."/>
        </authorList>
    </citation>
    <scope>NUCLEOTIDE SEQUENCE</scope>
    <source>
        <strain evidence="1">NS1</strain>
        <plasmid evidence="1">pNSL1</plasmid>
    </source>
</reference>
<keyword evidence="1" id="KW-0614">Plasmid</keyword>
<sequence>MWPRGGRGSVEMFDPALFAEYRRCWNDPEMIRGSCEDYRAALTIDYAHDSADLQHTISCPTLAAWGTRGLMARRFDIAATWRPRCTELETAAVDGGHFFPDEQPAQTTELLSTFLDRHERRVT</sequence>
<dbReference type="InterPro" id="IPR029058">
    <property type="entry name" value="AB_hydrolase_fold"/>
</dbReference>
<dbReference type="EMBL" id="KJ605395">
    <property type="protein sequence ID" value="AIU93496.1"/>
    <property type="molecule type" value="Genomic_DNA"/>
</dbReference>
<accession>A0A097SPQ6</accession>
<protein>
    <recommendedName>
        <fullName evidence="2">AB hydrolase-1 domain-containing protein</fullName>
    </recommendedName>
</protein>
<gene>
    <name evidence="1" type="ORF">LRS1606.62</name>
</gene>
<dbReference type="AlphaFoldDB" id="A0A097SPQ6"/>
<dbReference type="SUPFAM" id="SSF53474">
    <property type="entry name" value="alpha/beta-Hydrolases"/>
    <property type="match status" value="1"/>
</dbReference>
<name>A0A097SPQ6_9NOCA</name>